<proteinExistence type="predicted"/>
<organism evidence="2 3">
    <name type="scientific">Aphis glycines</name>
    <name type="common">Soybean aphid</name>
    <dbReference type="NCBI Taxonomy" id="307491"/>
    <lineage>
        <taxon>Eukaryota</taxon>
        <taxon>Metazoa</taxon>
        <taxon>Ecdysozoa</taxon>
        <taxon>Arthropoda</taxon>
        <taxon>Hexapoda</taxon>
        <taxon>Insecta</taxon>
        <taxon>Pterygota</taxon>
        <taxon>Neoptera</taxon>
        <taxon>Paraneoptera</taxon>
        <taxon>Hemiptera</taxon>
        <taxon>Sternorrhyncha</taxon>
        <taxon>Aphidomorpha</taxon>
        <taxon>Aphidoidea</taxon>
        <taxon>Aphididae</taxon>
        <taxon>Aphidini</taxon>
        <taxon>Aphis</taxon>
        <taxon>Aphis</taxon>
    </lineage>
</organism>
<evidence type="ECO:0000313" key="3">
    <source>
        <dbReference type="Proteomes" id="UP000475862"/>
    </source>
</evidence>
<accession>A0A6G0U1W6</accession>
<dbReference type="Proteomes" id="UP000475862">
    <property type="component" value="Unassembled WGS sequence"/>
</dbReference>
<comment type="caution">
    <text evidence="2">The sequence shown here is derived from an EMBL/GenBank/DDBJ whole genome shotgun (WGS) entry which is preliminary data.</text>
</comment>
<reference evidence="2 3" key="1">
    <citation type="submission" date="2019-08" db="EMBL/GenBank/DDBJ databases">
        <title>The genome of the soybean aphid Biotype 1, its phylome, world population structure and adaptation to the North American continent.</title>
        <authorList>
            <person name="Giordano R."/>
            <person name="Donthu R.K."/>
            <person name="Hernandez A.G."/>
            <person name="Wright C.L."/>
            <person name="Zimin A.V."/>
        </authorList>
    </citation>
    <scope>NUCLEOTIDE SEQUENCE [LARGE SCALE GENOMIC DNA]</scope>
    <source>
        <tissue evidence="2">Whole aphids</tissue>
    </source>
</reference>
<feature type="transmembrane region" description="Helical" evidence="1">
    <location>
        <begin position="45"/>
        <end position="66"/>
    </location>
</feature>
<keyword evidence="1" id="KW-0472">Membrane</keyword>
<dbReference type="AlphaFoldDB" id="A0A6G0U1W6"/>
<gene>
    <name evidence="2" type="ORF">AGLY_002868</name>
</gene>
<feature type="transmembrane region" description="Helical" evidence="1">
    <location>
        <begin position="12"/>
        <end position="33"/>
    </location>
</feature>
<name>A0A6G0U1W6_APHGL</name>
<keyword evidence="1" id="KW-0812">Transmembrane</keyword>
<evidence type="ECO:0000313" key="2">
    <source>
        <dbReference type="EMBL" id="KAE9542957.1"/>
    </source>
</evidence>
<keyword evidence="1" id="KW-1133">Transmembrane helix</keyword>
<sequence length="172" mass="20522">MSPQRFTNNRMLYFYYCQLSYFSEIIFETHYTLIFKDSIDKLTFILHNINMQLIYCVINRGVVYLIKIKFMGHHCKKIGKHCTIQHKSCIKNLWSTIKKRNYHELIIKKSSGESPVYQNTMVINYQSIFTHKTEQKISKYPVMVLLSQQHKKKKRHLCLLLSSTSLIGYIDD</sequence>
<keyword evidence="3" id="KW-1185">Reference proteome</keyword>
<dbReference type="EMBL" id="VYZN01000009">
    <property type="protein sequence ID" value="KAE9542957.1"/>
    <property type="molecule type" value="Genomic_DNA"/>
</dbReference>
<protein>
    <submittedName>
        <fullName evidence="2">Uncharacterized protein</fullName>
    </submittedName>
</protein>
<evidence type="ECO:0000256" key="1">
    <source>
        <dbReference type="SAM" id="Phobius"/>
    </source>
</evidence>